<feature type="compositionally biased region" description="Low complexity" evidence="1">
    <location>
        <begin position="74"/>
        <end position="92"/>
    </location>
</feature>
<dbReference type="EMBL" id="LQPH01000051">
    <property type="protein sequence ID" value="ORW29699.1"/>
    <property type="molecule type" value="Genomic_DNA"/>
</dbReference>
<protein>
    <recommendedName>
        <fullName evidence="4">Biofilm regulator BssS</fullName>
    </recommendedName>
</protein>
<feature type="region of interest" description="Disordered" evidence="1">
    <location>
        <begin position="306"/>
        <end position="403"/>
    </location>
</feature>
<proteinExistence type="predicted"/>
<comment type="caution">
    <text evidence="2">The sequence shown here is derived from an EMBL/GenBank/DDBJ whole genome shotgun (WGS) entry which is preliminary data.</text>
</comment>
<organism evidence="2 3">
    <name type="scientific">Mycobacterium nebraskense</name>
    <dbReference type="NCBI Taxonomy" id="244292"/>
    <lineage>
        <taxon>Bacteria</taxon>
        <taxon>Bacillati</taxon>
        <taxon>Actinomycetota</taxon>
        <taxon>Actinomycetes</taxon>
        <taxon>Mycobacteriales</taxon>
        <taxon>Mycobacteriaceae</taxon>
        <taxon>Mycobacterium</taxon>
    </lineage>
</organism>
<evidence type="ECO:0000313" key="3">
    <source>
        <dbReference type="Proteomes" id="UP000193781"/>
    </source>
</evidence>
<gene>
    <name evidence="2" type="ORF">AWC17_26880</name>
</gene>
<feature type="compositionally biased region" description="Basic and acidic residues" evidence="1">
    <location>
        <begin position="313"/>
        <end position="359"/>
    </location>
</feature>
<dbReference type="AlphaFoldDB" id="A0A1X1ZXJ1"/>
<accession>A0A1X1ZXJ1</accession>
<feature type="compositionally biased region" description="Acidic residues" evidence="1">
    <location>
        <begin position="21"/>
        <end position="31"/>
    </location>
</feature>
<name>A0A1X1ZXJ1_9MYCO</name>
<feature type="compositionally biased region" description="Low complexity" evidence="1">
    <location>
        <begin position="361"/>
        <end position="373"/>
    </location>
</feature>
<dbReference type="RefSeq" id="WP_052955345.1">
    <property type="nucleotide sequence ID" value="NZ_JACKSS010000133.1"/>
</dbReference>
<evidence type="ECO:0008006" key="4">
    <source>
        <dbReference type="Google" id="ProtNLM"/>
    </source>
</evidence>
<dbReference type="OrthoDB" id="4753538at2"/>
<feature type="compositionally biased region" description="Low complexity" evidence="1">
    <location>
        <begin position="50"/>
        <end position="62"/>
    </location>
</feature>
<reference evidence="2 3" key="1">
    <citation type="submission" date="2016-01" db="EMBL/GenBank/DDBJ databases">
        <title>The new phylogeny of the genus Mycobacterium.</title>
        <authorList>
            <person name="Tarcisio F."/>
            <person name="Conor M."/>
            <person name="Antonella G."/>
            <person name="Elisabetta G."/>
            <person name="Giulia F.S."/>
            <person name="Sara T."/>
            <person name="Anna F."/>
            <person name="Clotilde B."/>
            <person name="Roberto B."/>
            <person name="Veronica D.S."/>
            <person name="Fabio R."/>
            <person name="Monica P."/>
            <person name="Olivier J."/>
            <person name="Enrico T."/>
            <person name="Nicola S."/>
        </authorList>
    </citation>
    <scope>NUCLEOTIDE SEQUENCE [LARGE SCALE GENOMIC DNA]</scope>
    <source>
        <strain evidence="2 3">DSM 44803</strain>
    </source>
</reference>
<keyword evidence="3" id="KW-1185">Reference proteome</keyword>
<dbReference type="Proteomes" id="UP000193781">
    <property type="component" value="Unassembled WGS sequence"/>
</dbReference>
<feature type="region of interest" description="Disordered" evidence="1">
    <location>
        <begin position="185"/>
        <end position="247"/>
    </location>
</feature>
<dbReference type="Pfam" id="PF10774">
    <property type="entry name" value="DUF4226"/>
    <property type="match status" value="1"/>
</dbReference>
<evidence type="ECO:0000313" key="2">
    <source>
        <dbReference type="EMBL" id="ORW29699.1"/>
    </source>
</evidence>
<feature type="compositionally biased region" description="Gly residues" evidence="1">
    <location>
        <begin position="199"/>
        <end position="247"/>
    </location>
</feature>
<feature type="region of interest" description="Disordered" evidence="1">
    <location>
        <begin position="496"/>
        <end position="525"/>
    </location>
</feature>
<sequence>MGFLDDVLDDLFDDLSGIFGGDDDGGGDGESDWPAQQPVPATFPPGAPGWGPAPQAPGAPGWGPAPQPPGGPSGLQQGAGQAGTTYQQASGAVNQTDEKLADLLKQIFAANDDNRSRISGIIASIETARKALTSNPQTAGDPHAMALFNQFLDGQLAQIQQILDSSKVDSKKQAELLAALGEEYRGTAGGDPKKKGKGDSNGAGGGDGGGDTSGGSDGGDGDGGGGGGGDGDGGAGAGGTTTGGGAGGGLTDPLAGLGGAGMGDPLSMLGPAMAGLGGIPGALGGAAGSLPMDALGAMGPLASQLAGQGGGDGFKDTDAHDHGKSDDFQDASHGKGDGDGGKNSDATSGKDDTSDKGEKNGTTQPAGTTAPQPSGQPAPPAAVPASVGGEPSRVVQMPDGSPVTASTVQHAAAVRAVLNGATVADGWKQAHVELPPPGTPVTAPADPSHLVPGQIAQFTSRDPVMYMGNGKIWLDGQLQPQSALPTGDFLGWVDPPQLTGTTPVPTVPGAPAPAGQPGITNTSGS</sequence>
<feature type="region of interest" description="Disordered" evidence="1">
    <location>
        <begin position="19"/>
        <end position="93"/>
    </location>
</feature>
<dbReference type="InterPro" id="IPR019710">
    <property type="entry name" value="DUF4226"/>
</dbReference>
<evidence type="ECO:0000256" key="1">
    <source>
        <dbReference type="SAM" id="MobiDB-lite"/>
    </source>
</evidence>